<dbReference type="Pfam" id="PF08389">
    <property type="entry name" value="Xpo1"/>
    <property type="match status" value="1"/>
</dbReference>
<dbReference type="GO" id="GO:0005737">
    <property type="term" value="C:cytoplasm"/>
    <property type="evidence" value="ECO:0007669"/>
    <property type="project" value="TreeGrafter"/>
</dbReference>
<evidence type="ECO:0000256" key="2">
    <source>
        <dbReference type="ARBA" id="ARBA00009466"/>
    </source>
</evidence>
<dbReference type="SMART" id="SM01102">
    <property type="entry name" value="CRM1_C"/>
    <property type="match status" value="1"/>
</dbReference>
<gene>
    <name evidence="9" type="ORF">CONCODRAFT_6644</name>
</gene>
<accession>A0A137P768</accession>
<evidence type="ECO:0000256" key="6">
    <source>
        <dbReference type="ARBA" id="ARBA00023242"/>
    </source>
</evidence>
<dbReference type="AlphaFoldDB" id="A0A137P768"/>
<dbReference type="PROSITE" id="PS50166">
    <property type="entry name" value="IMPORTIN_B_NT"/>
    <property type="match status" value="1"/>
</dbReference>
<dbReference type="GO" id="GO:0051028">
    <property type="term" value="P:mRNA transport"/>
    <property type="evidence" value="ECO:0007669"/>
    <property type="project" value="UniProtKB-KW"/>
</dbReference>
<evidence type="ECO:0000313" key="9">
    <source>
        <dbReference type="EMBL" id="KXN70784.1"/>
    </source>
</evidence>
<keyword evidence="5" id="KW-0653">Protein transport</keyword>
<dbReference type="InterPro" id="IPR011989">
    <property type="entry name" value="ARM-like"/>
</dbReference>
<dbReference type="GO" id="GO:0005049">
    <property type="term" value="F:nuclear export signal receptor activity"/>
    <property type="evidence" value="ECO:0007669"/>
    <property type="project" value="InterPro"/>
</dbReference>
<organism evidence="9 10">
    <name type="scientific">Conidiobolus coronatus (strain ATCC 28846 / CBS 209.66 / NRRL 28638)</name>
    <name type="common">Delacroixia coronata</name>
    <dbReference type="NCBI Taxonomy" id="796925"/>
    <lineage>
        <taxon>Eukaryota</taxon>
        <taxon>Fungi</taxon>
        <taxon>Fungi incertae sedis</taxon>
        <taxon>Zoopagomycota</taxon>
        <taxon>Entomophthoromycotina</taxon>
        <taxon>Entomophthoromycetes</taxon>
        <taxon>Entomophthorales</taxon>
        <taxon>Ancylistaceae</taxon>
        <taxon>Conidiobolus</taxon>
    </lineage>
</organism>
<dbReference type="PANTHER" id="PTHR11223">
    <property type="entry name" value="EXPORTIN 1/5"/>
    <property type="match status" value="1"/>
</dbReference>
<dbReference type="GO" id="GO:0000055">
    <property type="term" value="P:ribosomal large subunit export from nucleus"/>
    <property type="evidence" value="ECO:0007669"/>
    <property type="project" value="TreeGrafter"/>
</dbReference>
<dbReference type="Pfam" id="PF08767">
    <property type="entry name" value="CRM1_C"/>
    <property type="match status" value="1"/>
</dbReference>
<dbReference type="GO" id="GO:0006611">
    <property type="term" value="P:protein export from nucleus"/>
    <property type="evidence" value="ECO:0007669"/>
    <property type="project" value="InterPro"/>
</dbReference>
<dbReference type="GO" id="GO:0005634">
    <property type="term" value="C:nucleus"/>
    <property type="evidence" value="ECO:0007669"/>
    <property type="project" value="UniProtKB-SubCell"/>
</dbReference>
<keyword evidence="3" id="KW-0813">Transport</keyword>
<dbReference type="PANTHER" id="PTHR11223:SF2">
    <property type="entry name" value="EXPORTIN-1"/>
    <property type="match status" value="1"/>
</dbReference>
<dbReference type="Pfam" id="PF03810">
    <property type="entry name" value="IBN_N"/>
    <property type="match status" value="1"/>
</dbReference>
<dbReference type="FunFam" id="1.25.10.10:FF:001255">
    <property type="entry name" value="Exportin 1"/>
    <property type="match status" value="1"/>
</dbReference>
<comment type="subcellular location">
    <subcellularLocation>
        <location evidence="1">Nucleus</location>
    </subcellularLocation>
</comment>
<evidence type="ECO:0000256" key="4">
    <source>
        <dbReference type="ARBA" id="ARBA00022816"/>
    </source>
</evidence>
<dbReference type="InterPro" id="IPR040485">
    <property type="entry name" value="XPO1_repeat_3"/>
</dbReference>
<dbReference type="SMART" id="SM00913">
    <property type="entry name" value="IBN_N"/>
    <property type="match status" value="1"/>
</dbReference>
<keyword evidence="6" id="KW-0539">Nucleus</keyword>
<dbReference type="OMA" id="WAFKHNN"/>
<dbReference type="SUPFAM" id="SSF48371">
    <property type="entry name" value="ARM repeat"/>
    <property type="match status" value="1"/>
</dbReference>
<dbReference type="Proteomes" id="UP000070444">
    <property type="component" value="Unassembled WGS sequence"/>
</dbReference>
<dbReference type="EMBL" id="KQ964493">
    <property type="protein sequence ID" value="KXN70784.1"/>
    <property type="molecule type" value="Genomic_DNA"/>
</dbReference>
<feature type="domain" description="Importin N-terminal" evidence="8">
    <location>
        <begin position="35"/>
        <end position="101"/>
    </location>
</feature>
<evidence type="ECO:0000313" key="10">
    <source>
        <dbReference type="Proteomes" id="UP000070444"/>
    </source>
</evidence>
<dbReference type="InterPro" id="IPR014877">
    <property type="entry name" value="XPO1_C_dom"/>
</dbReference>
<dbReference type="InterPro" id="IPR001494">
    <property type="entry name" value="Importin-beta_N"/>
</dbReference>
<name>A0A137P768_CONC2</name>
<dbReference type="OrthoDB" id="27218at2759"/>
<evidence type="ECO:0000256" key="3">
    <source>
        <dbReference type="ARBA" id="ARBA00022448"/>
    </source>
</evidence>
<dbReference type="STRING" id="796925.A0A137P768"/>
<keyword evidence="10" id="KW-1185">Reference proteome</keyword>
<dbReference type="InterPro" id="IPR045065">
    <property type="entry name" value="XPO1/5"/>
</dbReference>
<evidence type="ECO:0000259" key="8">
    <source>
        <dbReference type="PROSITE" id="PS50166"/>
    </source>
</evidence>
<dbReference type="Pfam" id="PF18784">
    <property type="entry name" value="CRM1_repeat_2"/>
    <property type="match status" value="1"/>
</dbReference>
<proteinExistence type="inferred from homology"/>
<reference evidence="9 10" key="1">
    <citation type="journal article" date="2015" name="Genome Biol. Evol.">
        <title>Phylogenomic analyses indicate that early fungi evolved digesting cell walls of algal ancestors of land plants.</title>
        <authorList>
            <person name="Chang Y."/>
            <person name="Wang S."/>
            <person name="Sekimoto S."/>
            <person name="Aerts A.L."/>
            <person name="Choi C."/>
            <person name="Clum A."/>
            <person name="LaButti K.M."/>
            <person name="Lindquist E.A."/>
            <person name="Yee Ngan C."/>
            <person name="Ohm R.A."/>
            <person name="Salamov A.A."/>
            <person name="Grigoriev I.V."/>
            <person name="Spatafora J.W."/>
            <person name="Berbee M.L."/>
        </authorList>
    </citation>
    <scope>NUCLEOTIDE SEQUENCE [LARGE SCALE GENOMIC DNA]</scope>
    <source>
        <strain evidence="9 10">NRRL 28638</strain>
    </source>
</reference>
<evidence type="ECO:0000256" key="1">
    <source>
        <dbReference type="ARBA" id="ARBA00004123"/>
    </source>
</evidence>
<protein>
    <recommendedName>
        <fullName evidence="7">Exportin-1</fullName>
    </recommendedName>
</protein>
<dbReference type="InterPro" id="IPR041123">
    <property type="entry name" value="CRM1_repeat"/>
</dbReference>
<evidence type="ECO:0000256" key="5">
    <source>
        <dbReference type="ARBA" id="ARBA00022927"/>
    </source>
</evidence>
<dbReference type="Gene3D" id="1.25.10.10">
    <property type="entry name" value="Leucine-rich Repeat Variant"/>
    <property type="match status" value="1"/>
</dbReference>
<dbReference type="GO" id="GO:0000056">
    <property type="term" value="P:ribosomal small subunit export from nucleus"/>
    <property type="evidence" value="ECO:0007669"/>
    <property type="project" value="TreeGrafter"/>
</dbReference>
<keyword evidence="4" id="KW-0509">mRNA transport</keyword>
<evidence type="ECO:0000256" key="7">
    <source>
        <dbReference type="ARBA" id="ARBA00073514"/>
    </source>
</evidence>
<dbReference type="Pfam" id="PF18777">
    <property type="entry name" value="CRM1_repeat"/>
    <property type="match status" value="1"/>
</dbReference>
<dbReference type="GO" id="GO:0031267">
    <property type="term" value="F:small GTPase binding"/>
    <property type="evidence" value="ECO:0007669"/>
    <property type="project" value="InterPro"/>
</dbReference>
<dbReference type="InterPro" id="IPR013598">
    <property type="entry name" value="Exportin-1/Importin-b-like"/>
</dbReference>
<dbReference type="InterPro" id="IPR041235">
    <property type="entry name" value="Exp1_repeat_2"/>
</dbReference>
<dbReference type="Pfam" id="PF18787">
    <property type="entry name" value="CRM1_repeat_3"/>
    <property type="match status" value="1"/>
</dbReference>
<sequence length="1073" mass="123164">MEAILDLSKPLDIPLLDKIVSLFYGGAGSNEANQARKILEQFTEHPESWTQVHFILQQSQNESTKFLALQILEKLIGVRWKTLDRTQQEGIRSFIINEIVSVSSTEQGLTQQRTYLRKLNRVLIDILKHEWPHNWPGFITEIINSSRSNLFLCENNMNILKLLSEEVFEYSAEQMTRNKTKNMQNQLTVEISQIFNLCYEILSKSDKQSLVYATLETLLGVLSWIPSGYILETDIVKILVTKYLEIPGFRNLTLKCLSEINNIEFTDPSQANLPELLMMVMKHISSVLDFNINLSNIYEDLSDEEQSLILNLTLYLTSFFTNFLKFVETDKYSELLHHCHNLLLNITLIDDKEIFKICIEYWTGLVTTLYNEIKDSLNHDGKLINLSHQGAVPPSFLTAFPLRMHQYKPILSQLRVNLIDRMPKPEEVLVVENEDGEVVRETTQETDALEIYNSTKGCLVILTHLDFEDTHQIMKDKLARQIDGSNWSWTNLNRLCWAIGSISGTTSESSEKQFIVGIIKDLLGLCDFKKGKDNKAIVASNIMYVVGQYPRFLKKHWKFLKTVVNKLFEFMHESHEGVQDMACDTLKHITTKCGRHFVNLQPDEDTPYIYEIIKHLPKITSDLGPNQICVVYECLGQMIYSDNGPVENEILVERLMQEPNSFWSSLVSQFTSDPSCLRASDRVKLFNYFLRVNLAVSTYSKHLFNGQMAFLYPNLLKLYTNCSSIITQAVQENPNYGHVTPVVRGVRSIKKDILKLITSYVSTCRNQDDVAATMVPSLFDTVLYDYNNMVNGAKEVEVLKLLCTLTSRLGKRISPHMNTVFNNVFVCTMGMICTDFTDHLDIRLEFYTMIRNIVKHCFDYILTLNPDAFSQVYKSIVWASKHITHDISEIGLLTFSELIEQFQVCPENVRNDFFTMCLYTMLQDVVNLITDRDHKSGFATQCRIMAQILKVVNSNVITIPLFNPQNVSDPNMTNQVYFCEMVTSTFDVNFPHIGRNNTIAFVQDLMLSIDDLATFKLKMMDFLIQIKEFGDTSDLLKQDLEAEKARKAQEAREAALKIPGMVKPANLPPGMDD</sequence>
<comment type="similarity">
    <text evidence="2">Belongs to the exportin family.</text>
</comment>
<dbReference type="InterPro" id="IPR016024">
    <property type="entry name" value="ARM-type_fold"/>
</dbReference>